<evidence type="ECO:0000256" key="1">
    <source>
        <dbReference type="ARBA" id="ARBA00010552"/>
    </source>
</evidence>
<dbReference type="Proteomes" id="UP001330812">
    <property type="component" value="Chromosome"/>
</dbReference>
<sequence>MIRRWNPDTLAAPIGTYSHLAHVPADHELVVVSGQVGVLPDGELAGADAQAQGRAVFANIERLLEAAGASPAQLVRVFSMVSGTEHLPGYRAALRETFVRWYPEGDWPAQSLIVVAALATPEILVEVEAMIAIPR</sequence>
<proteinExistence type="inferred from homology"/>
<keyword evidence="3" id="KW-1185">Reference proteome</keyword>
<dbReference type="EC" id="3.5.-.-" evidence="2"/>
<organism evidence="2 3">
    <name type="scientific">Amycolatopsis rhabdoformis</name>
    <dbReference type="NCBI Taxonomy" id="1448059"/>
    <lineage>
        <taxon>Bacteria</taxon>
        <taxon>Bacillati</taxon>
        <taxon>Actinomycetota</taxon>
        <taxon>Actinomycetes</taxon>
        <taxon>Pseudonocardiales</taxon>
        <taxon>Pseudonocardiaceae</taxon>
        <taxon>Amycolatopsis</taxon>
    </lineage>
</organism>
<dbReference type="InterPro" id="IPR006175">
    <property type="entry name" value="YjgF/YER057c/UK114"/>
</dbReference>
<gene>
    <name evidence="2" type="ORF">VSH64_45425</name>
</gene>
<dbReference type="Pfam" id="PF01042">
    <property type="entry name" value="Ribonuc_L-PSP"/>
    <property type="match status" value="1"/>
</dbReference>
<accession>A0ABZ1I8T7</accession>
<dbReference type="PANTHER" id="PTHR11803:SF58">
    <property type="entry name" value="PROTEIN HMF1-RELATED"/>
    <property type="match status" value="1"/>
</dbReference>
<name>A0ABZ1I8T7_9PSEU</name>
<comment type="similarity">
    <text evidence="1">Belongs to the RutC family.</text>
</comment>
<keyword evidence="2" id="KW-0378">Hydrolase</keyword>
<dbReference type="GO" id="GO:0016787">
    <property type="term" value="F:hydrolase activity"/>
    <property type="evidence" value="ECO:0007669"/>
    <property type="project" value="UniProtKB-KW"/>
</dbReference>
<dbReference type="InterPro" id="IPR035959">
    <property type="entry name" value="RutC-like_sf"/>
</dbReference>
<evidence type="ECO:0000313" key="3">
    <source>
        <dbReference type="Proteomes" id="UP001330812"/>
    </source>
</evidence>
<dbReference type="Gene3D" id="3.30.1330.40">
    <property type="entry name" value="RutC-like"/>
    <property type="match status" value="1"/>
</dbReference>
<reference evidence="2 3" key="1">
    <citation type="journal article" date="2015" name="Int. J. Syst. Evol. Microbiol.">
        <title>Amycolatopsis rhabdoformis sp. nov., an actinomycete isolated from a tropical forest soil.</title>
        <authorList>
            <person name="Souza W.R."/>
            <person name="Silva R.E."/>
            <person name="Goodfellow M."/>
            <person name="Busarakam K."/>
            <person name="Figueiro F.S."/>
            <person name="Ferreira D."/>
            <person name="Rodrigues-Filho E."/>
            <person name="Moraes L.A.B."/>
            <person name="Zucchi T.D."/>
        </authorList>
    </citation>
    <scope>NUCLEOTIDE SEQUENCE [LARGE SCALE GENOMIC DNA]</scope>
    <source>
        <strain evidence="2 3">NCIMB 14900</strain>
    </source>
</reference>
<dbReference type="CDD" id="cd00448">
    <property type="entry name" value="YjgF_YER057c_UK114_family"/>
    <property type="match status" value="1"/>
</dbReference>
<evidence type="ECO:0000313" key="2">
    <source>
        <dbReference type="EMBL" id="WSE29959.1"/>
    </source>
</evidence>
<dbReference type="PANTHER" id="PTHR11803">
    <property type="entry name" value="2-IMINOBUTANOATE/2-IMINOPROPANOATE DEAMINASE RIDA"/>
    <property type="match status" value="1"/>
</dbReference>
<dbReference type="RefSeq" id="WP_326568916.1">
    <property type="nucleotide sequence ID" value="NZ_CP142149.1"/>
</dbReference>
<protein>
    <submittedName>
        <fullName evidence="2">RidA family protein</fullName>
        <ecNumber evidence="2">3.5.-.-</ecNumber>
    </submittedName>
</protein>
<dbReference type="SUPFAM" id="SSF55298">
    <property type="entry name" value="YjgF-like"/>
    <property type="match status" value="1"/>
</dbReference>
<dbReference type="EMBL" id="CP142149">
    <property type="protein sequence ID" value="WSE29959.1"/>
    <property type="molecule type" value="Genomic_DNA"/>
</dbReference>